<comment type="caution">
    <text evidence="1">The sequence shown here is derived from an EMBL/GenBank/DDBJ whole genome shotgun (WGS) entry which is preliminary data.</text>
</comment>
<organism evidence="1 2">
    <name type="scientific">Catharanthus roseus</name>
    <name type="common">Madagascar periwinkle</name>
    <name type="synonym">Vinca rosea</name>
    <dbReference type="NCBI Taxonomy" id="4058"/>
    <lineage>
        <taxon>Eukaryota</taxon>
        <taxon>Viridiplantae</taxon>
        <taxon>Streptophyta</taxon>
        <taxon>Embryophyta</taxon>
        <taxon>Tracheophyta</taxon>
        <taxon>Spermatophyta</taxon>
        <taxon>Magnoliopsida</taxon>
        <taxon>eudicotyledons</taxon>
        <taxon>Gunneridae</taxon>
        <taxon>Pentapetalae</taxon>
        <taxon>asterids</taxon>
        <taxon>lamiids</taxon>
        <taxon>Gentianales</taxon>
        <taxon>Apocynaceae</taxon>
        <taxon>Rauvolfioideae</taxon>
        <taxon>Vinceae</taxon>
        <taxon>Catharanthinae</taxon>
        <taxon>Catharanthus</taxon>
    </lineage>
</organism>
<keyword evidence="2" id="KW-1185">Reference proteome</keyword>
<dbReference type="EMBL" id="CM044702">
    <property type="protein sequence ID" value="KAI5678061.1"/>
    <property type="molecule type" value="Genomic_DNA"/>
</dbReference>
<proteinExistence type="predicted"/>
<dbReference type="Proteomes" id="UP001060085">
    <property type="component" value="Linkage Group LG02"/>
</dbReference>
<sequence>MLSWRRKRSAEKKAAKKQDLEQITNMEVVIPSSFRCPISLDLMKDPVTLSTGITYDRDNIEKWIEGSRGSNHHTCPITKQELRDLEPIPNHTLRKMIQEWCVENKNHGIERIPTPRIPITSYEVTEILDRLETAGRGKDEEVCRELVAKIKGKAKESERNKRCFLAKGTNRVLAATFKSFSEHSSKVSFDKNVKVLEEILSVLTIMSKHDDHEAKVILGSNSCLSSMSGILRSGSLSGRQNSVLALIEIVRFDQSKVDVLVQNDGVLEALVKMVKEPICPTTTKGSLLLMYNLVSKSSSIDQNKIRTRLAEMGLVEFLLEIIVESEKSISEKALGVVNEICSSKEGRKRAYNNALTIPLLVKKILRVSDLATEFSVSILWKLLGKNEEEEEERGRDVLIEALQLGGFQKLLLLIQVGCGEKTKEKASDLLKLLNLYRNRAAECIESLDLKNIKRTF</sequence>
<evidence type="ECO:0000313" key="1">
    <source>
        <dbReference type="EMBL" id="KAI5678061.1"/>
    </source>
</evidence>
<accession>A0ACC0BZG2</accession>
<evidence type="ECO:0000313" key="2">
    <source>
        <dbReference type="Proteomes" id="UP001060085"/>
    </source>
</evidence>
<protein>
    <submittedName>
        <fullName evidence="1">Uncharacterized protein</fullName>
    </submittedName>
</protein>
<name>A0ACC0BZG2_CATRO</name>
<reference evidence="2" key="1">
    <citation type="journal article" date="2023" name="Nat. Plants">
        <title>Single-cell RNA sequencing provides a high-resolution roadmap for understanding the multicellular compartmentation of specialized metabolism.</title>
        <authorList>
            <person name="Sun S."/>
            <person name="Shen X."/>
            <person name="Li Y."/>
            <person name="Li Y."/>
            <person name="Wang S."/>
            <person name="Li R."/>
            <person name="Zhang H."/>
            <person name="Shen G."/>
            <person name="Guo B."/>
            <person name="Wei J."/>
            <person name="Xu J."/>
            <person name="St-Pierre B."/>
            <person name="Chen S."/>
            <person name="Sun C."/>
        </authorList>
    </citation>
    <scope>NUCLEOTIDE SEQUENCE [LARGE SCALE GENOMIC DNA]</scope>
</reference>
<gene>
    <name evidence="1" type="ORF">M9H77_09011</name>
</gene>